<dbReference type="Proteomes" id="UP000265509">
    <property type="component" value="Unassembled WGS sequence"/>
</dbReference>
<evidence type="ECO:0000313" key="1">
    <source>
        <dbReference type="EMBL" id="RLQ20260.1"/>
    </source>
</evidence>
<reference evidence="1 2" key="1">
    <citation type="submission" date="2018-07" db="EMBL/GenBank/DDBJ databases">
        <title>Halioglobus sp. genome submission.</title>
        <authorList>
            <person name="Ye M.-Q."/>
            <person name="Du Z.-J."/>
        </authorList>
    </citation>
    <scope>NUCLEOTIDE SEQUENCE [LARGE SCALE GENOMIC DNA]</scope>
    <source>
        <strain evidence="1 2">U0301</strain>
    </source>
</reference>
<evidence type="ECO:0000313" key="2">
    <source>
        <dbReference type="Proteomes" id="UP000265509"/>
    </source>
</evidence>
<sequence length="71" mass="8223">MRKITCQAKLYSCSIEKEFDSCRHLFGAQQPLNWLLRQQSCLATYRGKCFNFPTCAQFSKLRQKAKVGDSI</sequence>
<protein>
    <submittedName>
        <fullName evidence="1">Uncharacterized protein</fullName>
    </submittedName>
</protein>
<organism evidence="1 2">
    <name type="scientific">Seongchinamella sediminis</name>
    <dbReference type="NCBI Taxonomy" id="2283635"/>
    <lineage>
        <taxon>Bacteria</taxon>
        <taxon>Pseudomonadati</taxon>
        <taxon>Pseudomonadota</taxon>
        <taxon>Gammaproteobacteria</taxon>
        <taxon>Cellvibrionales</taxon>
        <taxon>Halieaceae</taxon>
        <taxon>Seongchinamella</taxon>
    </lineage>
</organism>
<name>A0A3L7DUH7_9GAMM</name>
<comment type="caution">
    <text evidence="1">The sequence shown here is derived from an EMBL/GenBank/DDBJ whole genome shotgun (WGS) entry which is preliminary data.</text>
</comment>
<keyword evidence="2" id="KW-1185">Reference proteome</keyword>
<proteinExistence type="predicted"/>
<accession>A0A3L7DUH7</accession>
<gene>
    <name evidence="1" type="ORF">DWB85_18510</name>
</gene>
<dbReference type="AlphaFoldDB" id="A0A3L7DUH7"/>
<dbReference type="EMBL" id="QRAN01000035">
    <property type="protein sequence ID" value="RLQ20260.1"/>
    <property type="molecule type" value="Genomic_DNA"/>
</dbReference>